<dbReference type="EC" id="6.2.1.-" evidence="5"/>
<dbReference type="InterPro" id="IPR020845">
    <property type="entry name" value="AMP-binding_CS"/>
</dbReference>
<feature type="domain" description="AMP-dependent synthetase/ligase" evidence="3">
    <location>
        <begin position="12"/>
        <end position="366"/>
    </location>
</feature>
<dbReference type="Pfam" id="PF00501">
    <property type="entry name" value="AMP-binding"/>
    <property type="match status" value="1"/>
</dbReference>
<name>A0A2S2E0K6_9ALTE</name>
<dbReference type="Gene3D" id="3.30.300.30">
    <property type="match status" value="1"/>
</dbReference>
<keyword evidence="2 5" id="KW-0436">Ligase</keyword>
<evidence type="ECO:0000313" key="5">
    <source>
        <dbReference type="EMBL" id="AWL11185.1"/>
    </source>
</evidence>
<dbReference type="GO" id="GO:0031956">
    <property type="term" value="F:medium-chain fatty acid-CoA ligase activity"/>
    <property type="evidence" value="ECO:0007669"/>
    <property type="project" value="TreeGrafter"/>
</dbReference>
<dbReference type="Proteomes" id="UP000245728">
    <property type="component" value="Chromosome"/>
</dbReference>
<dbReference type="InterPro" id="IPR000873">
    <property type="entry name" value="AMP-dep_synth/lig_dom"/>
</dbReference>
<accession>A0A2S2E0K6</accession>
<evidence type="ECO:0000259" key="3">
    <source>
        <dbReference type="Pfam" id="PF00501"/>
    </source>
</evidence>
<dbReference type="Pfam" id="PF13193">
    <property type="entry name" value="AMP-binding_C"/>
    <property type="match status" value="1"/>
</dbReference>
<evidence type="ECO:0000256" key="1">
    <source>
        <dbReference type="ARBA" id="ARBA00006432"/>
    </source>
</evidence>
<dbReference type="SUPFAM" id="SSF56801">
    <property type="entry name" value="Acetyl-CoA synthetase-like"/>
    <property type="match status" value="1"/>
</dbReference>
<organism evidence="5 6">
    <name type="scientific">Saliniradius amylolyticus</name>
    <dbReference type="NCBI Taxonomy" id="2183582"/>
    <lineage>
        <taxon>Bacteria</taxon>
        <taxon>Pseudomonadati</taxon>
        <taxon>Pseudomonadota</taxon>
        <taxon>Gammaproteobacteria</taxon>
        <taxon>Alteromonadales</taxon>
        <taxon>Alteromonadaceae</taxon>
        <taxon>Saliniradius</taxon>
    </lineage>
</organism>
<dbReference type="InterPro" id="IPR042099">
    <property type="entry name" value="ANL_N_sf"/>
</dbReference>
<comment type="similarity">
    <text evidence="1">Belongs to the ATP-dependent AMP-binding enzyme family.</text>
</comment>
<sequence>MNIARLLCESGDTYAHRPAVTLGTHTQQTYAQLARHSAVMAGQLRALGLQPGDRVAIISANCPEYVQLYFAIWHAGLVVVPVNAKLHASDFSYILKHSGARAVFVSNKLADVVCVVEGPEYRFVIGSEDYQALNQGQPLELVSRAGDEPAWLFYTSGTTGRPKGAMQSHRNLLTMTQCYFSDVDSIQPGDAVFHPAPMSHGGGYYILPHIAHGGVNVVPKSGGFDPEELMALMPHYQQISFFAAPTMVKRLVESAKGNASAFKNLKTIIYGGGPMYQRDLTAAHDLLGYRLAQIYGQGECPMSITALPKYLHADSQQPNYRERMASVGKPMLGIELRLADEQGNEVDPGEPGEIQVRGSAVMLGYFNNPEATEDTIVDGWLRTGDMAKRCGDGFITLVDRAKDVIISGGTNIYPREIEEVLNQHPQVLESSVIGKEDPDWGEIVVAVVVTQPGQLLSEQQLDEYCLDTMARFKRPKHYIFTDQLPKNSTGKILKTELRRQFAASEQENVQ</sequence>
<dbReference type="GO" id="GO:0006631">
    <property type="term" value="P:fatty acid metabolic process"/>
    <property type="evidence" value="ECO:0007669"/>
    <property type="project" value="TreeGrafter"/>
</dbReference>
<dbReference type="PROSITE" id="PS00455">
    <property type="entry name" value="AMP_BINDING"/>
    <property type="match status" value="1"/>
</dbReference>
<reference evidence="5 6" key="1">
    <citation type="submission" date="2018-05" db="EMBL/GenBank/DDBJ databases">
        <title>Salinimonas sp. HMF8227 Genome sequencing and assembly.</title>
        <authorList>
            <person name="Kang H."/>
            <person name="Kang J."/>
            <person name="Cha I."/>
            <person name="Kim H."/>
            <person name="Joh K."/>
        </authorList>
    </citation>
    <scope>NUCLEOTIDE SEQUENCE [LARGE SCALE GENOMIC DNA]</scope>
    <source>
        <strain evidence="5 6">HMF8227</strain>
    </source>
</reference>
<dbReference type="RefSeq" id="WP_109338851.1">
    <property type="nucleotide sequence ID" value="NZ_CP029347.1"/>
</dbReference>
<feature type="domain" description="AMP-binding enzyme C-terminal" evidence="4">
    <location>
        <begin position="416"/>
        <end position="491"/>
    </location>
</feature>
<protein>
    <submittedName>
        <fullName evidence="5">Long-chain-fatty-acid--CoA ligase</fullName>
        <ecNumber evidence="5">6.2.1.-</ecNumber>
    </submittedName>
</protein>
<dbReference type="InterPro" id="IPR025110">
    <property type="entry name" value="AMP-bd_C"/>
</dbReference>
<evidence type="ECO:0000259" key="4">
    <source>
        <dbReference type="Pfam" id="PF13193"/>
    </source>
</evidence>
<dbReference type="FunFam" id="3.30.300.30:FF:000008">
    <property type="entry name" value="2,3-dihydroxybenzoate-AMP ligase"/>
    <property type="match status" value="1"/>
</dbReference>
<evidence type="ECO:0000256" key="2">
    <source>
        <dbReference type="ARBA" id="ARBA00022598"/>
    </source>
</evidence>
<proteinExistence type="inferred from homology"/>
<dbReference type="PANTHER" id="PTHR43201:SF5">
    <property type="entry name" value="MEDIUM-CHAIN ACYL-COA LIGASE ACSF2, MITOCHONDRIAL"/>
    <property type="match status" value="1"/>
</dbReference>
<keyword evidence="6" id="KW-1185">Reference proteome</keyword>
<dbReference type="InterPro" id="IPR045851">
    <property type="entry name" value="AMP-bd_C_sf"/>
</dbReference>
<evidence type="ECO:0000313" key="6">
    <source>
        <dbReference type="Proteomes" id="UP000245728"/>
    </source>
</evidence>
<dbReference type="AlphaFoldDB" id="A0A2S2E0K6"/>
<dbReference type="EMBL" id="CP029347">
    <property type="protein sequence ID" value="AWL11185.1"/>
    <property type="molecule type" value="Genomic_DNA"/>
</dbReference>
<dbReference type="Gene3D" id="3.40.50.12780">
    <property type="entry name" value="N-terminal domain of ligase-like"/>
    <property type="match status" value="1"/>
</dbReference>
<dbReference type="OrthoDB" id="9803968at2"/>
<dbReference type="KEGG" id="salh:HMF8227_00689"/>
<gene>
    <name evidence="5" type="ORF">HMF8227_00689</name>
</gene>
<dbReference type="PANTHER" id="PTHR43201">
    <property type="entry name" value="ACYL-COA SYNTHETASE"/>
    <property type="match status" value="1"/>
</dbReference>